<gene>
    <name evidence="1" type="ORF">CLUMA_CG010482</name>
</gene>
<protein>
    <submittedName>
        <fullName evidence="1">CLUMA_CG010482, isoform A</fullName>
    </submittedName>
</protein>
<reference evidence="1 2" key="1">
    <citation type="submission" date="2015-04" db="EMBL/GenBank/DDBJ databases">
        <authorList>
            <person name="Syromyatnikov M.Y."/>
            <person name="Popov V.N."/>
        </authorList>
    </citation>
    <scope>NUCLEOTIDE SEQUENCE [LARGE SCALE GENOMIC DNA]</scope>
</reference>
<dbReference type="EMBL" id="CVRI01000046">
    <property type="protein sequence ID" value="CRK97095.1"/>
    <property type="molecule type" value="Genomic_DNA"/>
</dbReference>
<dbReference type="Proteomes" id="UP000183832">
    <property type="component" value="Unassembled WGS sequence"/>
</dbReference>
<dbReference type="AlphaFoldDB" id="A0A1J1I9Y4"/>
<organism evidence="1 2">
    <name type="scientific">Clunio marinus</name>
    <dbReference type="NCBI Taxonomy" id="568069"/>
    <lineage>
        <taxon>Eukaryota</taxon>
        <taxon>Metazoa</taxon>
        <taxon>Ecdysozoa</taxon>
        <taxon>Arthropoda</taxon>
        <taxon>Hexapoda</taxon>
        <taxon>Insecta</taxon>
        <taxon>Pterygota</taxon>
        <taxon>Neoptera</taxon>
        <taxon>Endopterygota</taxon>
        <taxon>Diptera</taxon>
        <taxon>Nematocera</taxon>
        <taxon>Chironomoidea</taxon>
        <taxon>Chironomidae</taxon>
        <taxon>Clunio</taxon>
    </lineage>
</organism>
<proteinExistence type="predicted"/>
<accession>A0A1J1I9Y4</accession>
<sequence>MKTRDVHWHQKVGKKVSNGKRFCKSGKRNTPRRLALCRPFFVVHNRTERNHQRENPPKGIL</sequence>
<evidence type="ECO:0000313" key="1">
    <source>
        <dbReference type="EMBL" id="CRK97095.1"/>
    </source>
</evidence>
<name>A0A1J1I9Y4_9DIPT</name>
<evidence type="ECO:0000313" key="2">
    <source>
        <dbReference type="Proteomes" id="UP000183832"/>
    </source>
</evidence>
<keyword evidence="2" id="KW-1185">Reference proteome</keyword>